<protein>
    <recommendedName>
        <fullName evidence="4">Endonuclease/exonuclease/phosphatase domain-containing protein</fullName>
    </recommendedName>
</protein>
<comment type="caution">
    <text evidence="2">The sequence shown here is derived from an EMBL/GenBank/DDBJ whole genome shotgun (WGS) entry which is preliminary data.</text>
</comment>
<organism evidence="2 3">
    <name type="scientific">Batrachochytrium salamandrivorans</name>
    <dbReference type="NCBI Taxonomy" id="1357716"/>
    <lineage>
        <taxon>Eukaryota</taxon>
        <taxon>Fungi</taxon>
        <taxon>Fungi incertae sedis</taxon>
        <taxon>Chytridiomycota</taxon>
        <taxon>Chytridiomycota incertae sedis</taxon>
        <taxon>Chytridiomycetes</taxon>
        <taxon>Rhizophydiales</taxon>
        <taxon>Rhizophydiales incertae sedis</taxon>
        <taxon>Batrachochytrium</taxon>
    </lineage>
</organism>
<keyword evidence="3" id="KW-1185">Reference proteome</keyword>
<gene>
    <name evidence="2" type="ORF">BASA50_000254</name>
</gene>
<accession>A0ABQ8EXA2</accession>
<dbReference type="Gene3D" id="3.60.10.10">
    <property type="entry name" value="Endonuclease/exonuclease/phosphatase"/>
    <property type="match status" value="1"/>
</dbReference>
<dbReference type="InterPro" id="IPR036691">
    <property type="entry name" value="Endo/exonu/phosph_ase_sf"/>
</dbReference>
<feature type="compositionally biased region" description="Pro residues" evidence="1">
    <location>
        <begin position="104"/>
        <end position="113"/>
    </location>
</feature>
<evidence type="ECO:0008006" key="4">
    <source>
        <dbReference type="Google" id="ProtNLM"/>
    </source>
</evidence>
<evidence type="ECO:0000313" key="3">
    <source>
        <dbReference type="Proteomes" id="UP001648503"/>
    </source>
</evidence>
<reference evidence="2 3" key="1">
    <citation type="submission" date="2021-02" db="EMBL/GenBank/DDBJ databases">
        <title>Variation within the Batrachochytrium salamandrivorans European outbreak.</title>
        <authorList>
            <person name="Kelly M."/>
            <person name="Pasmans F."/>
            <person name="Shea T.P."/>
            <person name="Munoz J.F."/>
            <person name="Carranza S."/>
            <person name="Cuomo C.A."/>
            <person name="Martel A."/>
        </authorList>
    </citation>
    <scope>NUCLEOTIDE SEQUENCE [LARGE SCALE GENOMIC DNA]</scope>
    <source>
        <strain evidence="2 3">AMFP18/2</strain>
    </source>
</reference>
<name>A0ABQ8EXA2_9FUNG</name>
<evidence type="ECO:0000313" key="2">
    <source>
        <dbReference type="EMBL" id="KAH6586890.1"/>
    </source>
</evidence>
<sequence>MANSDISVPSVDHRQEPSTSTTFSIYGLAAVSITYLRSILAPILGHQMEHVSKIDRRTTKHGARFRITVPEDRQRNIIQRLERQSKQTHWRIRQNYRHRRPDQPRPTAPPPPLSRQILAVNVANISNKRPAIRHIVRNTRLWAISETCITSSKFRFTVPGFDVIQHPATGPGRRGIALGIPSCFGGHEHGSAVGTMILAKVPNFTPECLWIVGSVYVGHSGATTNYSRREAFASIRQALDRVVPFDNNHPVLIFGDWNTDPQRLQRIVHSPRTPYLATCGQTDSSGRPFCHSHIHSSRGSRTTPCSSCSNISRHHCLEATDRIATSNYWDVLADSAADDTNTDTDIHQLTSQFLESANAVADNLSLRLSPPATRSNRRLLSGATKRAILASNTARQAFIAAATQY</sequence>
<dbReference type="EMBL" id="JAFCIX010000570">
    <property type="protein sequence ID" value="KAH6586890.1"/>
    <property type="molecule type" value="Genomic_DNA"/>
</dbReference>
<evidence type="ECO:0000256" key="1">
    <source>
        <dbReference type="SAM" id="MobiDB-lite"/>
    </source>
</evidence>
<feature type="region of interest" description="Disordered" evidence="1">
    <location>
        <begin position="84"/>
        <end position="114"/>
    </location>
</feature>
<dbReference type="SUPFAM" id="SSF56219">
    <property type="entry name" value="DNase I-like"/>
    <property type="match status" value="1"/>
</dbReference>
<dbReference type="Proteomes" id="UP001648503">
    <property type="component" value="Unassembled WGS sequence"/>
</dbReference>
<feature type="compositionally biased region" description="Basic residues" evidence="1">
    <location>
        <begin position="86"/>
        <end position="100"/>
    </location>
</feature>
<proteinExistence type="predicted"/>